<evidence type="ECO:0000313" key="6">
    <source>
        <dbReference type="Proteomes" id="UP000534783"/>
    </source>
</evidence>
<dbReference type="Pfam" id="PF13715">
    <property type="entry name" value="CarbopepD_reg_2"/>
    <property type="match status" value="1"/>
</dbReference>
<dbReference type="InterPro" id="IPR000601">
    <property type="entry name" value="PKD_dom"/>
</dbReference>
<organism evidence="5 6">
    <name type="scientific">Candidatus Manganitrophus noduliformans</name>
    <dbReference type="NCBI Taxonomy" id="2606439"/>
    <lineage>
        <taxon>Bacteria</taxon>
        <taxon>Pseudomonadati</taxon>
        <taxon>Nitrospirota</taxon>
        <taxon>Nitrospiria</taxon>
        <taxon>Candidatus Troglogloeales</taxon>
        <taxon>Candidatus Manganitrophaceae</taxon>
        <taxon>Candidatus Manganitrophus</taxon>
    </lineage>
</organism>
<comment type="caution">
    <text evidence="5">The sequence shown here is derived from an EMBL/GenBank/DDBJ whole genome shotgun (WGS) entry which is preliminary data.</text>
</comment>
<feature type="domain" description="PKD" evidence="4">
    <location>
        <begin position="1665"/>
        <end position="1756"/>
    </location>
</feature>
<dbReference type="Pfam" id="PF07705">
    <property type="entry name" value="CARDB"/>
    <property type="match status" value="1"/>
</dbReference>
<dbReference type="InterPro" id="IPR008930">
    <property type="entry name" value="Terpenoid_cyclase/PrenylTrfase"/>
</dbReference>
<accession>A0A7X6ID54</accession>
<dbReference type="Gene3D" id="2.60.40.10">
    <property type="entry name" value="Immunoglobulins"/>
    <property type="match status" value="3"/>
</dbReference>
<dbReference type="CDD" id="cd00688">
    <property type="entry name" value="ISOPREN_C2_like"/>
    <property type="match status" value="1"/>
</dbReference>
<keyword evidence="1 2" id="KW-0732">Signal</keyword>
<dbReference type="EMBL" id="VTOW01000006">
    <property type="protein sequence ID" value="NKE73373.1"/>
    <property type="molecule type" value="Genomic_DNA"/>
</dbReference>
<dbReference type="PROSITE" id="PS00018">
    <property type="entry name" value="EF_HAND_1"/>
    <property type="match status" value="1"/>
</dbReference>
<sequence length="1912" mass="199520">MKRSLWAFLWILMIVFTATDTYAQEASIHNGLSYLHSTQSPDGSWGGAASSTIDIIPATATVVETFRLLESAPSSQQLLGRGFLTNQTLSETDYIARRILALAGTTSVVAADQTALLSLQNKAGTVGFASDNGWGGLAGYGSTLLDSSLALQAFAALGYTDATVIAPSVGYLVSKQNPDGGWGFVAGQSSHPYTTALALKALSGYASQYALNTPIQNAVNYLLSQQTAPGDWENTIYLTALAYIGLHDFIPQEPTASAVKNVLASRQLPNGSWGDDPYQTALAIRALALAETLPANPTLAIIRGRVIDAQTGQPLSGVAVGLTGPVPDNRVTVGDGLFEFRDLTPGAYAVALSLVNYGSLNTNTTVAQGQVIDLGTLQMTQGATAATGTVTGTIFDGETGLPLEGVAISIDGGPPLASTAADGSYQISNAPAGTILLSALRAGYITTAMTATLQPGGHLVFSPNLYPGISASLTLIQGVVTSAVTGLPLEGVVISLSGATSGFATTNAEGRYTIAVQRGVITITASLADYDTVTAETNVHFNNVTIFSPKLYPANTTPPGENTAGVTGLVLDAGTNQPLANVTVAATYRNGSQTLTTGPDGRFLVEGLIVWTTDLQFTLSGYAANESSAVLNPLQTVDIGQVRMRKEKVVLLLPDLAIRAIDRTGLLTDPQTLALTGALTAIVSNLGTATASSGIDLLAFQDTNLNGVYDFGADTLLGRTTLSTEIIVGGEAAASIPLQGSLSFLDAPIHLWIDSAKAIVELDEGNNIATTADHCVAVPDIRTFSPVLKWAWRESTILPNHRQVMSIPIVAPLEDTNGDGKIDSKDIPAVIFHAFQGGLYDRDGVLRAVSGKDGQELWTVTDPAYRTNGTGSIAVADIDEDGRVEIIVPANGGGVLAFEHDGTFKWKSPQPALPGWGGAAVADLEGDGQLEIMIGHTVLNSDGTLRWRGGGSDGSYLSIAADLDLDGTLEVIAGSTAYSNTGQILWRNPAADGFAAVANFNDDPYPEVVGVGNSRVALYSHTGATIWGPVLVPGAGGGMPTIGDIDGDGLPEIGVAGASRYVVFTADGSILWTSPTQDLSSKITGSSAFDFDGDGQVEVVYADEKFLRVYRGSDGALIFQTPNTSGTAYELPVIADVDSDNHADIVVAINNYYLSGFGSGIRVYRDQNNSWVNTRKIWNQHSYHITNINDDGTVPTAERNSWEVHNSYRLNALIDESPIAAPDLTASLLQVIDHGTGQAVSLRVRIGNGGAFVSPEGVLVAFYQGDPASGGTLLGTKEIGSLLKGAYQDVVLDGVSTLTGGLDLYAVVDPENRILECGENNNIARTALAANARLGTIQPATDAAVYPANAPVQLSALITNTGALSGRFTVELRVEDGEGAVVAGFGVKPLGLLAGGAAVTSTEEWNTAAILAGSYRLHGFLRREEGLLLSEATIPFEIRSVRQAAATIHPDKIAYASNEAVALSSTITSQTVNDLLTNLTATVRVTDPSGGVFFIESKPLADLLPEGRAGFKSFTNTGTAPAGTYTATLEIQSGGNLLTTATQSFEILSSLSQAAALSGEIAADPRRILERESTTLTFTVRNIGNEIDLPLIETSILIVDPDTETPVRTLPGEVSLNGREVFIDRIPFESGILPPKPYLIVLQGTTAGVTQTLGSAGLQIDPVPNHAPLADAGPDRLGLTGQPVLLDGSGSADPDGDPLTFAWHFIAVPPTSQVTDAALANASTPAPSFVSDADGTYTLRLVVNDGLTDSPQDTVSVFVNPAPHFDLHPETINLKSNGGSKSVTGVLTSPVLSAFAFFTAQDGATVTASFTLENRYVDQDGNVITFTLPADAYPGDDTVHPVDADGDGDVDLYQLTLKFNRDLIIAGFKDANGNLKISQPTDLISTVFGNDLVIGSDTNEVISPPQVSKGGK</sequence>
<dbReference type="Pfam" id="PF13517">
    <property type="entry name" value="FG-GAP_3"/>
    <property type="match status" value="2"/>
</dbReference>
<evidence type="ECO:0000259" key="4">
    <source>
        <dbReference type="Pfam" id="PF18911"/>
    </source>
</evidence>
<dbReference type="InterPro" id="IPR028994">
    <property type="entry name" value="Integrin_alpha_N"/>
</dbReference>
<dbReference type="Gene3D" id="1.50.10.20">
    <property type="match status" value="1"/>
</dbReference>
<dbReference type="SUPFAM" id="SSF48239">
    <property type="entry name" value="Terpenoid cyclases/Protein prenyltransferases"/>
    <property type="match status" value="1"/>
</dbReference>
<dbReference type="InterPro" id="IPR013783">
    <property type="entry name" value="Ig-like_fold"/>
</dbReference>
<dbReference type="RefSeq" id="WP_168063323.1">
    <property type="nucleotide sequence ID" value="NZ_VTOW01000006.1"/>
</dbReference>
<name>A0A7X6ID54_9BACT</name>
<dbReference type="SUPFAM" id="SSF49464">
    <property type="entry name" value="Carboxypeptidase regulatory domain-like"/>
    <property type="match status" value="2"/>
</dbReference>
<feature type="chain" id="PRO_5030780527" evidence="2">
    <location>
        <begin position="24"/>
        <end position="1912"/>
    </location>
</feature>
<dbReference type="SUPFAM" id="SSF49452">
    <property type="entry name" value="Starch-binding domain-like"/>
    <property type="match status" value="2"/>
</dbReference>
<dbReference type="Gene3D" id="2.60.40.1120">
    <property type="entry name" value="Carboxypeptidase-like, regulatory domain"/>
    <property type="match status" value="4"/>
</dbReference>
<dbReference type="InterPro" id="IPR011635">
    <property type="entry name" value="CARDB"/>
</dbReference>
<protein>
    <submittedName>
        <fullName evidence="5">Uncharacterized protein</fullName>
    </submittedName>
</protein>
<feature type="signal peptide" evidence="2">
    <location>
        <begin position="1"/>
        <end position="23"/>
    </location>
</feature>
<evidence type="ECO:0000256" key="1">
    <source>
        <dbReference type="ARBA" id="ARBA00022729"/>
    </source>
</evidence>
<dbReference type="PANTHER" id="PTHR44103">
    <property type="entry name" value="PROPROTEIN CONVERTASE P"/>
    <property type="match status" value="1"/>
</dbReference>
<proteinExistence type="predicted"/>
<evidence type="ECO:0000256" key="2">
    <source>
        <dbReference type="SAM" id="SignalP"/>
    </source>
</evidence>
<feature type="domain" description="CARDB" evidence="3">
    <location>
        <begin position="1222"/>
        <end position="1324"/>
    </location>
</feature>
<gene>
    <name evidence="5" type="ORF">MNODULE_21670</name>
</gene>
<dbReference type="SUPFAM" id="SSF69318">
    <property type="entry name" value="Integrin alpha N-terminal domain"/>
    <property type="match status" value="2"/>
</dbReference>
<keyword evidence="6" id="KW-1185">Reference proteome</keyword>
<reference evidence="5 6" key="1">
    <citation type="journal article" date="2020" name="Nature">
        <title>Bacterial chemolithoautotrophy via manganese oxidation.</title>
        <authorList>
            <person name="Yu H."/>
            <person name="Leadbetter J.R."/>
        </authorList>
    </citation>
    <scope>NUCLEOTIDE SEQUENCE [LARGE SCALE GENOMIC DNA]</scope>
    <source>
        <strain evidence="5 6">Mn-1</strain>
    </source>
</reference>
<evidence type="ECO:0000313" key="5">
    <source>
        <dbReference type="EMBL" id="NKE73373.1"/>
    </source>
</evidence>
<dbReference type="InterPro" id="IPR013784">
    <property type="entry name" value="Carb-bd-like_fold"/>
</dbReference>
<dbReference type="InterPro" id="IPR018247">
    <property type="entry name" value="EF_Hand_1_Ca_BS"/>
</dbReference>
<dbReference type="InterPro" id="IPR013517">
    <property type="entry name" value="FG-GAP"/>
</dbReference>
<dbReference type="Pfam" id="PF13620">
    <property type="entry name" value="CarboxypepD_reg"/>
    <property type="match status" value="2"/>
</dbReference>
<evidence type="ECO:0000259" key="3">
    <source>
        <dbReference type="Pfam" id="PF07705"/>
    </source>
</evidence>
<dbReference type="GO" id="GO:0030246">
    <property type="term" value="F:carbohydrate binding"/>
    <property type="evidence" value="ECO:0007669"/>
    <property type="project" value="InterPro"/>
</dbReference>
<dbReference type="Pfam" id="PF18911">
    <property type="entry name" value="PKD_4"/>
    <property type="match status" value="1"/>
</dbReference>
<dbReference type="InterPro" id="IPR008969">
    <property type="entry name" value="CarboxyPept-like_regulatory"/>
</dbReference>
<dbReference type="Proteomes" id="UP000534783">
    <property type="component" value="Unassembled WGS sequence"/>
</dbReference>
<dbReference type="CDD" id="cd00146">
    <property type="entry name" value="PKD"/>
    <property type="match status" value="1"/>
</dbReference>
<dbReference type="PANTHER" id="PTHR44103:SF1">
    <property type="entry name" value="PROPROTEIN CONVERTASE P"/>
    <property type="match status" value="1"/>
</dbReference>